<dbReference type="PANTHER" id="PTHR32097">
    <property type="entry name" value="CAMP-BINDING PROTEIN 1-RELATED"/>
    <property type="match status" value="1"/>
</dbReference>
<evidence type="ECO:0000313" key="3">
    <source>
        <dbReference type="EMBL" id="SDP49257.1"/>
    </source>
</evidence>
<dbReference type="STRING" id="1052260.SAMN05660199_04054"/>
<organism evidence="3 4">
    <name type="scientific">Klenkia soli</name>
    <dbReference type="NCBI Taxonomy" id="1052260"/>
    <lineage>
        <taxon>Bacteria</taxon>
        <taxon>Bacillati</taxon>
        <taxon>Actinomycetota</taxon>
        <taxon>Actinomycetes</taxon>
        <taxon>Geodermatophilales</taxon>
        <taxon>Geodermatophilaceae</taxon>
        <taxon>Klenkia</taxon>
    </lineage>
</organism>
<reference evidence="4" key="1">
    <citation type="submission" date="2016-10" db="EMBL/GenBank/DDBJ databases">
        <authorList>
            <person name="Varghese N."/>
            <person name="Submissions S."/>
        </authorList>
    </citation>
    <scope>NUCLEOTIDE SEQUENCE [LARGE SCALE GENOMIC DNA]</scope>
    <source>
        <strain evidence="4">DSM 45843</strain>
    </source>
</reference>
<protein>
    <submittedName>
        <fullName evidence="3">Tellurium resistance protein TerD</fullName>
    </submittedName>
</protein>
<feature type="domain" description="TerD" evidence="2">
    <location>
        <begin position="3"/>
        <end position="183"/>
    </location>
</feature>
<dbReference type="CDD" id="cd06974">
    <property type="entry name" value="TerD_like"/>
    <property type="match status" value="1"/>
</dbReference>
<dbReference type="Gene3D" id="2.60.60.30">
    <property type="entry name" value="sav2460 like domains"/>
    <property type="match status" value="1"/>
</dbReference>
<dbReference type="InterPro" id="IPR051324">
    <property type="entry name" value="Stress/Tellurium_Resist"/>
</dbReference>
<dbReference type="Proteomes" id="UP000199088">
    <property type="component" value="Unassembled WGS sequence"/>
</dbReference>
<dbReference type="EMBL" id="FNIR01000014">
    <property type="protein sequence ID" value="SDP49257.1"/>
    <property type="molecule type" value="Genomic_DNA"/>
</dbReference>
<evidence type="ECO:0000259" key="2">
    <source>
        <dbReference type="Pfam" id="PF02342"/>
    </source>
</evidence>
<comment type="similarity">
    <text evidence="1">Belongs to the CAPAB/TerDEXZ family.</text>
</comment>
<dbReference type="Pfam" id="PF02342">
    <property type="entry name" value="TerD"/>
    <property type="match status" value="1"/>
</dbReference>
<dbReference type="PANTHER" id="PTHR32097:SF4">
    <property type="entry name" value="GENERAL STRESS PROTEIN 16U"/>
    <property type="match status" value="1"/>
</dbReference>
<name>A0A1H0T599_9ACTN</name>
<sequence>MARMTRGANVALTREIPGLTSLVVGVAWDAGSERVLSDNLVLALLLCGPDSRVLSERHMVFFNQLTSPDESVAARDEALDGDQEQIEVDLRGVPEDVARLVAVVYVNEGTTQRRTLGQLRAVSVVVRDATTHRELVRSEDLAPVLQAETALVLGEVYRHGGDWKFKVVGEGYRNGISGIAADYGLPL</sequence>
<evidence type="ECO:0000313" key="4">
    <source>
        <dbReference type="Proteomes" id="UP000199088"/>
    </source>
</evidence>
<evidence type="ECO:0000256" key="1">
    <source>
        <dbReference type="ARBA" id="ARBA00008775"/>
    </source>
</evidence>
<proteinExistence type="inferred from homology"/>
<keyword evidence="4" id="KW-1185">Reference proteome</keyword>
<dbReference type="AlphaFoldDB" id="A0A1H0T599"/>
<dbReference type="InterPro" id="IPR003325">
    <property type="entry name" value="TerD"/>
</dbReference>
<gene>
    <name evidence="3" type="ORF">SAMN05660199_04054</name>
</gene>
<accession>A0A1H0T599</accession>